<dbReference type="PANTHER" id="PTHR31377">
    <property type="entry name" value="AGMATINE DEIMINASE-RELATED"/>
    <property type="match status" value="1"/>
</dbReference>
<keyword evidence="2" id="KW-0732">Signal</keyword>
<dbReference type="GO" id="GO:0004668">
    <property type="term" value="F:protein-arginine deiminase activity"/>
    <property type="evidence" value="ECO:0007669"/>
    <property type="project" value="InterPro"/>
</dbReference>
<dbReference type="GO" id="GO:0009446">
    <property type="term" value="P:putrescine biosynthetic process"/>
    <property type="evidence" value="ECO:0007669"/>
    <property type="project" value="InterPro"/>
</dbReference>
<reference evidence="3 4" key="1">
    <citation type="submission" date="2018-03" db="EMBL/GenBank/DDBJ databases">
        <authorList>
            <person name="Keele B.F."/>
        </authorList>
    </citation>
    <scope>NUCLEOTIDE SEQUENCE [LARGE SCALE GENOMIC DNA]</scope>
    <source>
        <strain evidence="3 4">CeCT 8812</strain>
    </source>
</reference>
<dbReference type="OrthoDB" id="9808013at2"/>
<keyword evidence="1 3" id="KW-0378">Hydrolase</keyword>
<feature type="signal peptide" evidence="2">
    <location>
        <begin position="1"/>
        <end position="26"/>
    </location>
</feature>
<dbReference type="Gene3D" id="3.75.10.10">
    <property type="entry name" value="L-arginine/glycine Amidinotransferase, Chain A"/>
    <property type="match status" value="1"/>
</dbReference>
<keyword evidence="4" id="KW-1185">Reference proteome</keyword>
<accession>A0A2R8AFN7</accession>
<dbReference type="SUPFAM" id="SSF55909">
    <property type="entry name" value="Pentein"/>
    <property type="match status" value="1"/>
</dbReference>
<dbReference type="Proteomes" id="UP000244932">
    <property type="component" value="Unassembled WGS sequence"/>
</dbReference>
<dbReference type="EC" id="3.5.3.12" evidence="3"/>
<evidence type="ECO:0000256" key="1">
    <source>
        <dbReference type="ARBA" id="ARBA00022801"/>
    </source>
</evidence>
<dbReference type="GO" id="GO:0047632">
    <property type="term" value="F:agmatine deiminase activity"/>
    <property type="evidence" value="ECO:0007669"/>
    <property type="project" value="UniProtKB-EC"/>
</dbReference>
<dbReference type="Pfam" id="PF04371">
    <property type="entry name" value="PAD_porph"/>
    <property type="match status" value="1"/>
</dbReference>
<dbReference type="EMBL" id="OMKW01000004">
    <property type="protein sequence ID" value="SPF31054.1"/>
    <property type="molecule type" value="Genomic_DNA"/>
</dbReference>
<dbReference type="InterPro" id="IPR007466">
    <property type="entry name" value="Peptidyl-Arg-deiminase_porph"/>
</dbReference>
<dbReference type="PANTHER" id="PTHR31377:SF0">
    <property type="entry name" value="AGMATINE DEIMINASE-RELATED"/>
    <property type="match status" value="1"/>
</dbReference>
<dbReference type="RefSeq" id="WP_108783726.1">
    <property type="nucleotide sequence ID" value="NZ_OMKW01000004.1"/>
</dbReference>
<feature type="chain" id="PRO_5015336400" evidence="2">
    <location>
        <begin position="27"/>
        <end position="356"/>
    </location>
</feature>
<name>A0A2R8AFN7_9RHOB</name>
<gene>
    <name evidence="3" type="primary">aguA</name>
    <name evidence="3" type="ORF">POI8812_03405</name>
</gene>
<evidence type="ECO:0000313" key="3">
    <source>
        <dbReference type="EMBL" id="SPF31054.1"/>
    </source>
</evidence>
<sequence>MIKRRAVLASGAYGVLAASGLSRATAATGFRVPAEEALHERTFMQWPVSPAVYRDQIFLQMVQQTIADVANAISEFEPVTMLAAREYHAMARRMLSASVDLLDVPTEDLWCRDAGPIVAINETGQRAVVQIQFNGWGRKQVHHHDSQVARRVAEHFSLPLLPTGLHGEAGGVDQDGHGLLIAHESSWLTESRNPAMDRDEVAQRLLEAYGADRIIWSDGVWGEDITDYHIDSLARFTGPGRVLINLPDDPDMTDPFHLAALDTHDRLVEAGLDVEVIPEPTIRRIDAFDFVASYANYYVCNGAVIAAQFGDVETDRIAQDALARHYPSREIISLNVDPLGELGGGIHCATQQMPAV</sequence>
<protein>
    <submittedName>
        <fullName evidence="3">Agmatine deiminase</fullName>
        <ecNumber evidence="3">3.5.3.12</ecNumber>
    </submittedName>
</protein>
<evidence type="ECO:0000256" key="2">
    <source>
        <dbReference type="SAM" id="SignalP"/>
    </source>
</evidence>
<evidence type="ECO:0000313" key="4">
    <source>
        <dbReference type="Proteomes" id="UP000244932"/>
    </source>
</evidence>
<dbReference type="AlphaFoldDB" id="A0A2R8AFN7"/>
<proteinExistence type="predicted"/>
<organism evidence="3 4">
    <name type="scientific">Pontivivens insulae</name>
    <dbReference type="NCBI Taxonomy" id="1639689"/>
    <lineage>
        <taxon>Bacteria</taxon>
        <taxon>Pseudomonadati</taxon>
        <taxon>Pseudomonadota</taxon>
        <taxon>Alphaproteobacteria</taxon>
        <taxon>Rhodobacterales</taxon>
        <taxon>Paracoccaceae</taxon>
        <taxon>Pontivivens</taxon>
    </lineage>
</organism>